<dbReference type="Proteomes" id="UP001055439">
    <property type="component" value="Chromosome 8"/>
</dbReference>
<dbReference type="EMBL" id="CP097510">
    <property type="protein sequence ID" value="URE29235.1"/>
    <property type="molecule type" value="Genomic_DNA"/>
</dbReference>
<dbReference type="AlphaFoldDB" id="A0A9E7H9B8"/>
<reference evidence="1" key="1">
    <citation type="submission" date="2022-05" db="EMBL/GenBank/DDBJ databases">
        <title>The Musa troglodytarum L. genome provides insights into the mechanism of non-climacteric behaviour and enrichment of carotenoids.</title>
        <authorList>
            <person name="Wang J."/>
        </authorList>
    </citation>
    <scope>NUCLEOTIDE SEQUENCE</scope>
    <source>
        <tissue evidence="1">Leaf</tissue>
    </source>
</reference>
<evidence type="ECO:0000313" key="2">
    <source>
        <dbReference type="Proteomes" id="UP001055439"/>
    </source>
</evidence>
<name>A0A9E7H9B8_9LILI</name>
<proteinExistence type="predicted"/>
<accession>A0A9E7H9B8</accession>
<sequence>MAVSTAFSRPAIGQATGVDVENHGMTASFQDGEVVAGMGSWDVPFMFAIV</sequence>
<gene>
    <name evidence="1" type="ORF">MUK42_33522</name>
</gene>
<evidence type="ECO:0000313" key="1">
    <source>
        <dbReference type="EMBL" id="URE29235.1"/>
    </source>
</evidence>
<keyword evidence="2" id="KW-1185">Reference proteome</keyword>
<protein>
    <submittedName>
        <fullName evidence="1">Uncharacterized protein</fullName>
    </submittedName>
</protein>
<organism evidence="1 2">
    <name type="scientific">Musa troglodytarum</name>
    <name type="common">fe'i banana</name>
    <dbReference type="NCBI Taxonomy" id="320322"/>
    <lineage>
        <taxon>Eukaryota</taxon>
        <taxon>Viridiplantae</taxon>
        <taxon>Streptophyta</taxon>
        <taxon>Embryophyta</taxon>
        <taxon>Tracheophyta</taxon>
        <taxon>Spermatophyta</taxon>
        <taxon>Magnoliopsida</taxon>
        <taxon>Liliopsida</taxon>
        <taxon>Zingiberales</taxon>
        <taxon>Musaceae</taxon>
        <taxon>Musa</taxon>
    </lineage>
</organism>